<reference evidence="6" key="4">
    <citation type="journal article" date="2019" name="PLoS ONE">
        <title>Identification and characterization of putative Aeromonas spp. T3SS effectors.</title>
        <authorList>
            <person name="Rangel L.T."/>
            <person name="Marden J."/>
            <person name="Colston S."/>
            <person name="Setubal J.C."/>
            <person name="Graf J."/>
            <person name="Gogarten J.P."/>
        </authorList>
    </citation>
    <scope>NUCLEOTIDE SEQUENCE</scope>
    <source>
        <strain evidence="6">BAQ071013-135</strain>
    </source>
</reference>
<dbReference type="Proteomes" id="UP000281725">
    <property type="component" value="Unassembled WGS sequence"/>
</dbReference>
<dbReference type="OrthoDB" id="9812358at2"/>
<dbReference type="SUPFAM" id="SSF52172">
    <property type="entry name" value="CheY-like"/>
    <property type="match status" value="1"/>
</dbReference>
<accession>A0A653L301</accession>
<evidence type="ECO:0000313" key="7">
    <source>
        <dbReference type="EMBL" id="VXA85653.1"/>
    </source>
</evidence>
<dbReference type="SMART" id="SM00448">
    <property type="entry name" value="REC"/>
    <property type="match status" value="1"/>
</dbReference>
<dbReference type="Gene3D" id="3.40.50.2300">
    <property type="match status" value="1"/>
</dbReference>
<dbReference type="PANTHER" id="PTHR33121:SF79">
    <property type="entry name" value="CYCLIC DI-GMP PHOSPHODIESTERASE PDED-RELATED"/>
    <property type="match status" value="1"/>
</dbReference>
<dbReference type="EMBL" id="PDXJ01000001">
    <property type="protein sequence ID" value="TND57265.1"/>
    <property type="molecule type" value="Genomic_DNA"/>
</dbReference>
<dbReference type="Proteomes" id="UP000796104">
    <property type="component" value="Unassembled WGS sequence"/>
</dbReference>
<dbReference type="InterPro" id="IPR001633">
    <property type="entry name" value="EAL_dom"/>
</dbReference>
<evidence type="ECO:0000313" key="10">
    <source>
        <dbReference type="Proteomes" id="UP000439123"/>
    </source>
</evidence>
<name>A0A0T6TU79_AERVE</name>
<feature type="domain" description="Response regulatory" evidence="2">
    <location>
        <begin position="9"/>
        <end position="129"/>
    </location>
</feature>
<dbReference type="PROSITE" id="PS50883">
    <property type="entry name" value="EAL"/>
    <property type="match status" value="1"/>
</dbReference>
<reference evidence="4 8" key="2">
    <citation type="submission" date="2018-03" db="EMBL/GenBank/DDBJ databases">
        <title>Aeromonas veronii whole genome sequencing and analysis.</title>
        <authorList>
            <person name="Xie H."/>
            <person name="Liu T."/>
            <person name="Wang K."/>
        </authorList>
    </citation>
    <scope>NUCLEOTIDE SEQUENCE [LARGE SCALE GENOMIC DNA]</scope>
    <source>
        <strain evidence="4 8">XH.VA.1</strain>
    </source>
</reference>
<dbReference type="EMBL" id="PZKL01000057">
    <property type="protein sequence ID" value="PTH78363.1"/>
    <property type="molecule type" value="Genomic_DNA"/>
</dbReference>
<dbReference type="Proteomes" id="UP000241986">
    <property type="component" value="Unassembled WGS sequence"/>
</dbReference>
<dbReference type="Gene3D" id="3.20.20.450">
    <property type="entry name" value="EAL domain"/>
    <property type="match status" value="1"/>
</dbReference>
<dbReference type="PROSITE" id="PS50110">
    <property type="entry name" value="RESPONSE_REGULATORY"/>
    <property type="match status" value="1"/>
</dbReference>
<sequence>MSRTADELVIMVVEDHGFQRKTLMHQIRALGYQQLLEAADGIEALALCQSHTVDILFCDLRMPGMDGMALLRRLSLGGFRGGIILSSALEDDVVEAVLRMSAAYGLHVLGRIEKPSSPQRLRQLIDSWAPKSAPSGKDDGLVLSVDELKRALDNDQLLPWYQPKVGFASGQWVGMEALARWQHPEYGLISPGMFIPLAENNGLIDQLTDVIINKSLQDCHLWGQTGLSLNLSMNLSTTSLIEGDLCHFLINQCQRWGVNPELITLEVTESSFVEDIGKALEVLTRLRMHGFGLSIDDFGTGYSSMQQLALLPFTELKLDRSFVDRCYADPSRLAIIESSIELARKLGLKSVAEGVEDVQTWQLLAKLGCDICQGFFTARPMPRSELQHWHQIWQARLPTLISG</sequence>
<dbReference type="KEGG" id="avo:AMS64_13655"/>
<dbReference type="SMART" id="SM00052">
    <property type="entry name" value="EAL"/>
    <property type="match status" value="1"/>
</dbReference>
<proteinExistence type="predicted"/>
<accession>A0A0T6TU79</accession>
<organism evidence="7 10">
    <name type="scientific">Aeromonas veronii</name>
    <dbReference type="NCBI Taxonomy" id="654"/>
    <lineage>
        <taxon>Bacteria</taxon>
        <taxon>Pseudomonadati</taxon>
        <taxon>Pseudomonadota</taxon>
        <taxon>Gammaproteobacteria</taxon>
        <taxon>Aeromonadales</taxon>
        <taxon>Aeromonadaceae</taxon>
        <taxon>Aeromonas</taxon>
    </lineage>
</organism>
<evidence type="ECO:0000259" key="3">
    <source>
        <dbReference type="PROSITE" id="PS50883"/>
    </source>
</evidence>
<gene>
    <name evidence="7" type="ORF">AERO8C_20594</name>
    <name evidence="6" type="ORF">CF123_00230</name>
    <name evidence="5" type="ORF">D6R50_17130</name>
    <name evidence="4" type="ORF">DAA48_24290</name>
</gene>
<evidence type="ECO:0000313" key="5">
    <source>
        <dbReference type="EMBL" id="RKJ87946.1"/>
    </source>
</evidence>
<reference evidence="6" key="1">
    <citation type="submission" date="2017-10" db="EMBL/GenBank/DDBJ databases">
        <authorList>
            <person name="Colston S.M."/>
            <person name="Graf J."/>
        </authorList>
    </citation>
    <scope>NUCLEOTIDE SEQUENCE</scope>
    <source>
        <strain evidence="6">BAQ071013-135</strain>
    </source>
</reference>
<dbReference type="InterPro" id="IPR035919">
    <property type="entry name" value="EAL_sf"/>
</dbReference>
<evidence type="ECO:0000256" key="1">
    <source>
        <dbReference type="PROSITE-ProRule" id="PRU00169"/>
    </source>
</evidence>
<dbReference type="SUPFAM" id="SSF141868">
    <property type="entry name" value="EAL domain-like"/>
    <property type="match status" value="1"/>
</dbReference>
<keyword evidence="1" id="KW-0597">Phosphoprotein</keyword>
<dbReference type="GO" id="GO:0071111">
    <property type="term" value="F:cyclic-guanylate-specific phosphodiesterase activity"/>
    <property type="evidence" value="ECO:0007669"/>
    <property type="project" value="InterPro"/>
</dbReference>
<feature type="domain" description="EAL" evidence="3">
    <location>
        <begin position="141"/>
        <end position="394"/>
    </location>
</feature>
<evidence type="ECO:0000313" key="9">
    <source>
        <dbReference type="Proteomes" id="UP000281725"/>
    </source>
</evidence>
<dbReference type="GO" id="GO:0000160">
    <property type="term" value="P:phosphorelay signal transduction system"/>
    <property type="evidence" value="ECO:0007669"/>
    <property type="project" value="InterPro"/>
</dbReference>
<reference evidence="7 10" key="5">
    <citation type="submission" date="2019-10" db="EMBL/GenBank/DDBJ databases">
        <authorList>
            <person name="Karimi E."/>
        </authorList>
    </citation>
    <scope>NUCLEOTIDE SEQUENCE [LARGE SCALE GENOMIC DNA]</scope>
    <source>
        <strain evidence="7">Aeromonas sp. 8C</strain>
    </source>
</reference>
<dbReference type="EMBL" id="CABWLC010000012">
    <property type="protein sequence ID" value="VXA85653.1"/>
    <property type="molecule type" value="Genomic_DNA"/>
</dbReference>
<dbReference type="Proteomes" id="UP000439123">
    <property type="component" value="Unassembled WGS sequence"/>
</dbReference>
<dbReference type="SMR" id="A0A0T6TU79"/>
<dbReference type="InterPro" id="IPR001789">
    <property type="entry name" value="Sig_transdc_resp-reg_receiver"/>
</dbReference>
<dbReference type="RefSeq" id="WP_005353540.1">
    <property type="nucleotide sequence ID" value="NZ_CAAKNJ010000018.1"/>
</dbReference>
<reference evidence="5 9" key="3">
    <citation type="submission" date="2018-09" db="EMBL/GenBank/DDBJ databases">
        <title>Genome sequencing of Aeromonas veronii MS-17-88.</title>
        <authorList>
            <person name="Tekedar H.C."/>
            <person name="Arick M.A."/>
            <person name="Hsu C.-Y."/>
            <person name="Thrash A."/>
            <person name="Karsi A."/>
            <person name="Lawrence M.L."/>
            <person name="Abdelhamed H."/>
        </authorList>
    </citation>
    <scope>NUCLEOTIDE SEQUENCE [LARGE SCALE GENOMIC DNA]</scope>
    <source>
        <strain evidence="5 9">MS 17-88</strain>
    </source>
</reference>
<dbReference type="InterPro" id="IPR050706">
    <property type="entry name" value="Cyclic-di-GMP_PDE-like"/>
</dbReference>
<evidence type="ECO:0000259" key="2">
    <source>
        <dbReference type="PROSITE" id="PS50110"/>
    </source>
</evidence>
<dbReference type="InterPro" id="IPR011006">
    <property type="entry name" value="CheY-like_superfamily"/>
</dbReference>
<dbReference type="PANTHER" id="PTHR33121">
    <property type="entry name" value="CYCLIC DI-GMP PHOSPHODIESTERASE PDEF"/>
    <property type="match status" value="1"/>
</dbReference>
<dbReference type="CDD" id="cd01948">
    <property type="entry name" value="EAL"/>
    <property type="match status" value="1"/>
</dbReference>
<evidence type="ECO:0000313" key="8">
    <source>
        <dbReference type="Proteomes" id="UP000241986"/>
    </source>
</evidence>
<dbReference type="Pfam" id="PF00563">
    <property type="entry name" value="EAL"/>
    <property type="match status" value="1"/>
</dbReference>
<protein>
    <submittedName>
        <fullName evidence="7">Diguanylate phosphodiesterase</fullName>
    </submittedName>
    <submittedName>
        <fullName evidence="5">EAL domain-containing protein</fullName>
    </submittedName>
</protein>
<accession>A0A318DU60</accession>
<dbReference type="eggNOG" id="COG2200">
    <property type="taxonomic scope" value="Bacteria"/>
</dbReference>
<dbReference type="EMBL" id="RAWX01000003">
    <property type="protein sequence ID" value="RKJ87946.1"/>
    <property type="molecule type" value="Genomic_DNA"/>
</dbReference>
<evidence type="ECO:0000313" key="6">
    <source>
        <dbReference type="EMBL" id="TND57265.1"/>
    </source>
</evidence>
<feature type="modified residue" description="4-aspartylphosphate" evidence="1">
    <location>
        <position position="59"/>
    </location>
</feature>
<evidence type="ECO:0000313" key="4">
    <source>
        <dbReference type="EMBL" id="PTH78363.1"/>
    </source>
</evidence>
<dbReference type="Pfam" id="PF00072">
    <property type="entry name" value="Response_reg"/>
    <property type="match status" value="1"/>
</dbReference>
<dbReference type="AlphaFoldDB" id="A0A0T6TU79"/>